<dbReference type="Gene3D" id="6.10.140.110">
    <property type="match status" value="3"/>
</dbReference>
<reference evidence="1" key="1">
    <citation type="journal article" date="2017" name="Science">
        <title>Giant viruses with an expanded complement of translation system components.</title>
        <authorList>
            <person name="Schulz F."/>
            <person name="Yutin N."/>
            <person name="Ivanova N.N."/>
            <person name="Ortega D.R."/>
            <person name="Lee T.K."/>
            <person name="Vierheilig J."/>
            <person name="Daims H."/>
            <person name="Horn M."/>
            <person name="Wagner M."/>
            <person name="Jensen G.J."/>
            <person name="Kyrpides N.C."/>
            <person name="Koonin E.V."/>
            <person name="Woyke T."/>
        </authorList>
    </citation>
    <scope>NUCLEOTIDE SEQUENCE</scope>
    <source>
        <strain evidence="1">KNV1</strain>
    </source>
</reference>
<evidence type="ECO:0000313" key="1">
    <source>
        <dbReference type="EMBL" id="ARF11324.1"/>
    </source>
</evidence>
<protein>
    <recommendedName>
        <fullName evidence="2">Endonuclease</fullName>
    </recommendedName>
</protein>
<proteinExistence type="predicted"/>
<sequence length="646" mass="74015">MTKCKTCTLGASYGMPGGKREYCKTHKKEGMVNVNIKLCIDPECPHHALYGNEDGTKEYCKTHKKEGMVDRVHKKCKTCNKHLALYGPVGEKATYCYEHSADDMVDLIHKKCKKCHIKRPFFNLSKKSPDYCYDCKTDEMVNVSSNKCEECNAFPNFNFEGMKAKYCDTHKELGMIRVTGINQCTECVVSKWASFGFSGEKAIVCATHKKEGMVDLVSNLCQFPECPKNASFGIEKRKPIMCKLHKTNKMTDVKHKKCYYEDCPTIPSFGYEDDYIVISCKKHSDDEMISINAKQCLFNGCDTAPSYGFPDGKPTHCSEHKTEQMVDVVSKKCEICNKTLASFGYAGEPAIRCKKHMEYDMVDVKAILCTCGIRATFGYEGEKPEKCKTHKEPDMIDVRKKNCDNCSKRAGFGIPGHPPTKCARHKTKGMIRNPRKRCITKPCDQTALYGISNQIHCEKHKEDGEYNLVEKDCKSCNLPMIINDKGLCHFCDPTMIKKFHLAKQKEIKTLLDNKKYKYTLYDQIVDSQCNLFRPDFVFDCAGYCVVLECDEDQHSVYKCEKNRMINISQALGIKTIFIRYNPDKFKSDKVTKELTKMQRQIKLLKVLDGILKQDHEKLEFLSVVYLFYDNYDPINITLETIDIFDN</sequence>
<name>A0A1V0SI51_9VIRU</name>
<organism evidence="1">
    <name type="scientific">Klosneuvirus KNV1</name>
    <dbReference type="NCBI Taxonomy" id="1977640"/>
    <lineage>
        <taxon>Viruses</taxon>
        <taxon>Varidnaviria</taxon>
        <taxon>Bamfordvirae</taxon>
        <taxon>Nucleocytoviricota</taxon>
        <taxon>Megaviricetes</taxon>
        <taxon>Imitervirales</taxon>
        <taxon>Mimiviridae</taxon>
        <taxon>Klosneuvirinae</taxon>
        <taxon>Klosneuvirus</taxon>
    </lineage>
</organism>
<dbReference type="SMART" id="SM01425">
    <property type="entry name" value="EsV_1_7"/>
    <property type="match status" value="12"/>
</dbReference>
<dbReference type="Pfam" id="PF19114">
    <property type="entry name" value="EsV_1_7_cys"/>
    <property type="match status" value="13"/>
</dbReference>
<dbReference type="EMBL" id="KY684108">
    <property type="protein sequence ID" value="ARF11324.1"/>
    <property type="molecule type" value="Genomic_DNA"/>
</dbReference>
<gene>
    <name evidence="1" type="ORF">Klosneuvirus_1_181</name>
</gene>
<accession>A0A1V0SI51</accession>
<dbReference type="InterPro" id="IPR043822">
    <property type="entry name" value="EsV_1_7_cys"/>
</dbReference>
<evidence type="ECO:0008006" key="2">
    <source>
        <dbReference type="Google" id="ProtNLM"/>
    </source>
</evidence>